<dbReference type="EMBL" id="PFFQ01000004">
    <property type="protein sequence ID" value="PIW19413.1"/>
    <property type="molecule type" value="Genomic_DNA"/>
</dbReference>
<feature type="transmembrane region" description="Helical" evidence="7">
    <location>
        <begin position="300"/>
        <end position="318"/>
    </location>
</feature>
<name>A0A2M7GBT6_9BACT</name>
<feature type="transmembrane region" description="Helical" evidence="7">
    <location>
        <begin position="330"/>
        <end position="355"/>
    </location>
</feature>
<feature type="transmembrane region" description="Helical" evidence="7">
    <location>
        <begin position="487"/>
        <end position="509"/>
    </location>
</feature>
<dbReference type="Proteomes" id="UP000231019">
    <property type="component" value="Unassembled WGS sequence"/>
</dbReference>
<keyword evidence="6" id="KW-0479">Metal-binding</keyword>
<organism evidence="9 10">
    <name type="scientific">bacterium (Candidatus Blackallbacteria) CG17_big_fil_post_rev_8_21_14_2_50_48_46</name>
    <dbReference type="NCBI Taxonomy" id="2014261"/>
    <lineage>
        <taxon>Bacteria</taxon>
        <taxon>Candidatus Blackallbacteria</taxon>
    </lineage>
</organism>
<dbReference type="AlphaFoldDB" id="A0A2M7GBT6"/>
<dbReference type="PRINTS" id="PR01165">
    <property type="entry name" value="CYCOXIDASEI"/>
</dbReference>
<dbReference type="InterPro" id="IPR000883">
    <property type="entry name" value="Cyt_C_Oxase_1"/>
</dbReference>
<feature type="transmembrane region" description="Helical" evidence="7">
    <location>
        <begin position="272"/>
        <end position="288"/>
    </location>
</feature>
<comment type="caution">
    <text evidence="9">The sequence shown here is derived from an EMBL/GenBank/DDBJ whole genome shotgun (WGS) entry which is preliminary data.</text>
</comment>
<dbReference type="PROSITE" id="PS50855">
    <property type="entry name" value="COX1"/>
    <property type="match status" value="1"/>
</dbReference>
<evidence type="ECO:0000259" key="8">
    <source>
        <dbReference type="PROSITE" id="PS50855"/>
    </source>
</evidence>
<evidence type="ECO:0000256" key="2">
    <source>
        <dbReference type="ARBA" id="ARBA00022660"/>
    </source>
</evidence>
<dbReference type="Pfam" id="PF00115">
    <property type="entry name" value="COX1"/>
    <property type="match status" value="1"/>
</dbReference>
<dbReference type="GO" id="GO:0016020">
    <property type="term" value="C:membrane"/>
    <property type="evidence" value="ECO:0007669"/>
    <property type="project" value="UniProtKB-SubCell"/>
</dbReference>
<dbReference type="GO" id="GO:0004129">
    <property type="term" value="F:cytochrome-c oxidase activity"/>
    <property type="evidence" value="ECO:0007669"/>
    <property type="project" value="InterPro"/>
</dbReference>
<dbReference type="InterPro" id="IPR023615">
    <property type="entry name" value="Cyt_c_Oxase_su1_BS"/>
</dbReference>
<feature type="transmembrane region" description="Helical" evidence="7">
    <location>
        <begin position="166"/>
        <end position="195"/>
    </location>
</feature>
<dbReference type="PANTHER" id="PTHR10422">
    <property type="entry name" value="CYTOCHROME C OXIDASE SUBUNIT 1"/>
    <property type="match status" value="1"/>
</dbReference>
<feature type="transmembrane region" description="Helical" evidence="7">
    <location>
        <begin position="215"/>
        <end position="240"/>
    </location>
</feature>
<feature type="transmembrane region" description="Helical" evidence="7">
    <location>
        <begin position="437"/>
        <end position="458"/>
    </location>
</feature>
<feature type="domain" description="Cytochrome oxidase subunit I profile" evidence="8">
    <location>
        <begin position="15"/>
        <end position="547"/>
    </location>
</feature>
<evidence type="ECO:0000313" key="9">
    <source>
        <dbReference type="EMBL" id="PIW19413.1"/>
    </source>
</evidence>
<dbReference type="GO" id="GO:0022904">
    <property type="term" value="P:respiratory electron transport chain"/>
    <property type="evidence" value="ECO:0007669"/>
    <property type="project" value="TreeGrafter"/>
</dbReference>
<evidence type="ECO:0000313" key="10">
    <source>
        <dbReference type="Proteomes" id="UP000231019"/>
    </source>
</evidence>
<feature type="transmembrane region" description="Helical" evidence="7">
    <location>
        <begin position="32"/>
        <end position="55"/>
    </location>
</feature>
<feature type="transmembrane region" description="Helical" evidence="7">
    <location>
        <begin position="123"/>
        <end position="146"/>
    </location>
</feature>
<evidence type="ECO:0000256" key="5">
    <source>
        <dbReference type="ARBA" id="ARBA00023136"/>
    </source>
</evidence>
<feature type="transmembrane region" description="Helical" evidence="7">
    <location>
        <begin position="367"/>
        <end position="386"/>
    </location>
</feature>
<dbReference type="InterPro" id="IPR036927">
    <property type="entry name" value="Cyt_c_oxase-like_su1_sf"/>
</dbReference>
<feature type="transmembrane region" description="Helical" evidence="7">
    <location>
        <begin position="406"/>
        <end position="425"/>
    </location>
</feature>
<evidence type="ECO:0000256" key="3">
    <source>
        <dbReference type="ARBA" id="ARBA00022692"/>
    </source>
</evidence>
<comment type="similarity">
    <text evidence="6">Belongs to the heme-copper respiratory oxidase family.</text>
</comment>
<dbReference type="GO" id="GO:0020037">
    <property type="term" value="F:heme binding"/>
    <property type="evidence" value="ECO:0007669"/>
    <property type="project" value="InterPro"/>
</dbReference>
<protein>
    <submittedName>
        <fullName evidence="9">Cytochrome c oxidase subunit I</fullName>
    </submittedName>
</protein>
<keyword evidence="2 6" id="KW-0679">Respiratory chain</keyword>
<proteinExistence type="inferred from homology"/>
<evidence type="ECO:0000256" key="4">
    <source>
        <dbReference type="ARBA" id="ARBA00022989"/>
    </source>
</evidence>
<evidence type="ECO:0000256" key="1">
    <source>
        <dbReference type="ARBA" id="ARBA00004141"/>
    </source>
</evidence>
<keyword evidence="4 7" id="KW-1133">Transmembrane helix</keyword>
<dbReference type="PROSITE" id="PS00077">
    <property type="entry name" value="COX1_CUB"/>
    <property type="match status" value="1"/>
</dbReference>
<keyword evidence="6" id="KW-0249">Electron transport</keyword>
<gene>
    <name evidence="9" type="ORF">COW36_00830</name>
</gene>
<dbReference type="GO" id="GO:0009060">
    <property type="term" value="P:aerobic respiration"/>
    <property type="evidence" value="ECO:0007669"/>
    <property type="project" value="InterPro"/>
</dbReference>
<feature type="transmembrane region" description="Helical" evidence="7">
    <location>
        <begin position="88"/>
        <end position="111"/>
    </location>
</feature>
<dbReference type="InterPro" id="IPR023616">
    <property type="entry name" value="Cyt_c_oxase-like_su1_dom"/>
</dbReference>
<evidence type="ECO:0000256" key="6">
    <source>
        <dbReference type="RuleBase" id="RU000370"/>
    </source>
</evidence>
<keyword evidence="5 7" id="KW-0472">Membrane</keyword>
<dbReference type="GO" id="GO:0015990">
    <property type="term" value="P:electron transport coupled proton transport"/>
    <property type="evidence" value="ECO:0007669"/>
    <property type="project" value="TreeGrafter"/>
</dbReference>
<dbReference type="SUPFAM" id="SSF81442">
    <property type="entry name" value="Cytochrome c oxidase subunit I-like"/>
    <property type="match status" value="1"/>
</dbReference>
<keyword evidence="6" id="KW-0813">Transport</keyword>
<dbReference type="PANTHER" id="PTHR10422:SF18">
    <property type="entry name" value="CYTOCHROME C OXIDASE SUBUNIT 1"/>
    <property type="match status" value="1"/>
</dbReference>
<keyword evidence="6" id="KW-0408">Iron</keyword>
<reference evidence="9 10" key="1">
    <citation type="submission" date="2017-09" db="EMBL/GenBank/DDBJ databases">
        <title>Depth-based differentiation of microbial function through sediment-hosted aquifers and enrichment of novel symbionts in the deep terrestrial subsurface.</title>
        <authorList>
            <person name="Probst A.J."/>
            <person name="Ladd B."/>
            <person name="Jarett J.K."/>
            <person name="Geller-Mcgrath D.E."/>
            <person name="Sieber C.M."/>
            <person name="Emerson J.B."/>
            <person name="Anantharaman K."/>
            <person name="Thomas B.C."/>
            <person name="Malmstrom R."/>
            <person name="Stieglmeier M."/>
            <person name="Klingl A."/>
            <person name="Woyke T."/>
            <person name="Ryan C.M."/>
            <person name="Banfield J.F."/>
        </authorList>
    </citation>
    <scope>NUCLEOTIDE SEQUENCE [LARGE SCALE GENOMIC DNA]</scope>
    <source>
        <strain evidence="9">CG17_big_fil_post_rev_8_21_14_2_50_48_46</strain>
    </source>
</reference>
<keyword evidence="3 6" id="KW-0812">Transmembrane</keyword>
<dbReference type="Gene3D" id="1.20.210.10">
    <property type="entry name" value="Cytochrome c oxidase-like, subunit I domain"/>
    <property type="match status" value="1"/>
</dbReference>
<evidence type="ECO:0000256" key="7">
    <source>
        <dbReference type="SAM" id="Phobius"/>
    </source>
</evidence>
<keyword evidence="6" id="KW-0349">Heme</keyword>
<accession>A0A2M7GBT6</accession>
<comment type="subcellular location">
    <subcellularLocation>
        <location evidence="1">Membrane</location>
        <topology evidence="1">Multi-pass membrane protein</topology>
    </subcellularLocation>
</comment>
<sequence length="571" mass="64069">MATEVIQHSVSPHEHHELSFWRKYIFSTDHKVIGMQYLLTGLLMVFLGGFFAYVFRMQLAFPGQAIPGFGKLDANTYNMLITMHGTIMIFWVAMPVLVAAFGNLLIPTMIGADDMAFPTLNMISYWVFFISTVVLILSMVLPGPMATGWTAYPPLSANAYPAKVDFWGGIGGSLWILAVALEFIAFLIGGINFLVTTFNMRAPGMKLMDMPITVWMMDIAVLVFMFSVGPLVAGAVMLLFDRAFGTGFYNPAAGGDPILFQHFFWFFGHPEVYVILLPGLGMVAEILATMSRKPLFGYKAIIYASIISGFLSFIVWAHHQFIAGIDPRMAVFFSITTIMISVPFAVWMFAAIATLWKGSITLNTPMLFALGFIGEFLLGGVTGIYLGASAFDIYAHDNYFVVAHFHYALIPDVFFGGLAAIYFWYPKFIGRMYNETLGKIHFWLTTIGFNMIFLPLFYNGFKGQHRRIFDYSAWPNLMAPDLVQNRVIATIGVIILIAAQIPFLINMIHSFRKGPKAERNPWKANSLEWATASPPPHGNFDTYPNVYRGPYEYSVPGREEDFWPQHIANET</sequence>